<dbReference type="EMBL" id="JARWAN010000001">
    <property type="protein sequence ID" value="MDR5897595.1"/>
    <property type="molecule type" value="Genomic_DNA"/>
</dbReference>
<comment type="caution">
    <text evidence="2">The sequence shown here is derived from an EMBL/GenBank/DDBJ whole genome shotgun (WGS) entry which is preliminary data.</text>
</comment>
<reference evidence="2 3" key="1">
    <citation type="submission" date="2023-04" db="EMBL/GenBank/DDBJ databases">
        <title>A long-awaited taxogenomic arrangement of the family Halomonadaceae.</title>
        <authorList>
            <person name="De La Haba R."/>
            <person name="Chuvochina M."/>
            <person name="Wittouck S."/>
            <person name="Arahal D.R."/>
            <person name="Sanchez-Porro C."/>
            <person name="Hugenholtz P."/>
            <person name="Ventosa A."/>
        </authorList>
    </citation>
    <scope>NUCLEOTIDE SEQUENCE [LARGE SCALE GENOMIC DNA]</scope>
    <source>
        <strain evidence="2 3">DSM 21020</strain>
    </source>
</reference>
<dbReference type="RefSeq" id="WP_309654513.1">
    <property type="nucleotide sequence ID" value="NZ_JARWAN010000001.1"/>
</dbReference>
<keyword evidence="3" id="KW-1185">Reference proteome</keyword>
<dbReference type="InterPro" id="IPR027383">
    <property type="entry name" value="Znf_put"/>
</dbReference>
<gene>
    <name evidence="2" type="ORF">QC823_01115</name>
</gene>
<evidence type="ECO:0000259" key="1">
    <source>
        <dbReference type="Pfam" id="PF13490"/>
    </source>
</evidence>
<accession>A0ABU1H0F6</accession>
<organism evidence="2 3">
    <name type="scientific">Vreelandella vilamensis</name>
    <dbReference type="NCBI Taxonomy" id="531309"/>
    <lineage>
        <taxon>Bacteria</taxon>
        <taxon>Pseudomonadati</taxon>
        <taxon>Pseudomonadota</taxon>
        <taxon>Gammaproteobacteria</taxon>
        <taxon>Oceanospirillales</taxon>
        <taxon>Halomonadaceae</taxon>
        <taxon>Vreelandella</taxon>
    </lineage>
</organism>
<dbReference type="Proteomes" id="UP001254564">
    <property type="component" value="Unassembled WGS sequence"/>
</dbReference>
<sequence length="66" mass="7757">MMIMCREATKLMSLSLDRNLTRRERLALRVHTMMCRPCRRCQAQFELLHRLGEQPPTTDDDPNATP</sequence>
<protein>
    <submittedName>
        <fullName evidence="2">Zf-HC2 domain-containing protein</fullName>
    </submittedName>
</protein>
<evidence type="ECO:0000313" key="3">
    <source>
        <dbReference type="Proteomes" id="UP001254564"/>
    </source>
</evidence>
<dbReference type="Pfam" id="PF13490">
    <property type="entry name" value="zf-HC2"/>
    <property type="match status" value="1"/>
</dbReference>
<proteinExistence type="predicted"/>
<evidence type="ECO:0000313" key="2">
    <source>
        <dbReference type="EMBL" id="MDR5897595.1"/>
    </source>
</evidence>
<name>A0ABU1H0F6_9GAMM</name>
<feature type="domain" description="Putative zinc-finger" evidence="1">
    <location>
        <begin position="5"/>
        <end position="39"/>
    </location>
</feature>